<keyword evidence="3" id="KW-1185">Reference proteome</keyword>
<dbReference type="AlphaFoldDB" id="A0AAD6VZT3"/>
<protein>
    <submittedName>
        <fullName evidence="2">Uncharacterized protein</fullName>
    </submittedName>
</protein>
<dbReference type="EMBL" id="JAQIZT010000006">
    <property type="protein sequence ID" value="KAJ6993843.1"/>
    <property type="molecule type" value="Genomic_DNA"/>
</dbReference>
<sequence length="51" mass="5745">MEPCEGEKGSTSISNAQPTLEGRKRKHIRICQQKQHISSLFSATLPQHKNL</sequence>
<organism evidence="2 3">
    <name type="scientific">Populus alba x Populus x berolinensis</name>
    <dbReference type="NCBI Taxonomy" id="444605"/>
    <lineage>
        <taxon>Eukaryota</taxon>
        <taxon>Viridiplantae</taxon>
        <taxon>Streptophyta</taxon>
        <taxon>Embryophyta</taxon>
        <taxon>Tracheophyta</taxon>
        <taxon>Spermatophyta</taxon>
        <taxon>Magnoliopsida</taxon>
        <taxon>eudicotyledons</taxon>
        <taxon>Gunneridae</taxon>
        <taxon>Pentapetalae</taxon>
        <taxon>rosids</taxon>
        <taxon>fabids</taxon>
        <taxon>Malpighiales</taxon>
        <taxon>Salicaceae</taxon>
        <taxon>Saliceae</taxon>
        <taxon>Populus</taxon>
    </lineage>
</organism>
<evidence type="ECO:0000256" key="1">
    <source>
        <dbReference type="SAM" id="MobiDB-lite"/>
    </source>
</evidence>
<proteinExistence type="predicted"/>
<evidence type="ECO:0000313" key="3">
    <source>
        <dbReference type="Proteomes" id="UP001164929"/>
    </source>
</evidence>
<reference evidence="2" key="1">
    <citation type="journal article" date="2023" name="Mol. Ecol. Resour.">
        <title>Chromosome-level genome assembly of a triploid poplar Populus alba 'Berolinensis'.</title>
        <authorList>
            <person name="Chen S."/>
            <person name="Yu Y."/>
            <person name="Wang X."/>
            <person name="Wang S."/>
            <person name="Zhang T."/>
            <person name="Zhou Y."/>
            <person name="He R."/>
            <person name="Meng N."/>
            <person name="Wang Y."/>
            <person name="Liu W."/>
            <person name="Liu Z."/>
            <person name="Liu J."/>
            <person name="Guo Q."/>
            <person name="Huang H."/>
            <person name="Sederoff R.R."/>
            <person name="Wang G."/>
            <person name="Qu G."/>
            <person name="Chen S."/>
        </authorList>
    </citation>
    <scope>NUCLEOTIDE SEQUENCE</scope>
    <source>
        <strain evidence="2">SC-2020</strain>
    </source>
</reference>
<comment type="caution">
    <text evidence="2">The sequence shown here is derived from an EMBL/GenBank/DDBJ whole genome shotgun (WGS) entry which is preliminary data.</text>
</comment>
<accession>A0AAD6VZT3</accession>
<feature type="compositionally biased region" description="Polar residues" evidence="1">
    <location>
        <begin position="9"/>
        <end position="18"/>
    </location>
</feature>
<gene>
    <name evidence="2" type="ORF">NC653_016843</name>
</gene>
<feature type="region of interest" description="Disordered" evidence="1">
    <location>
        <begin position="1"/>
        <end position="26"/>
    </location>
</feature>
<evidence type="ECO:0000313" key="2">
    <source>
        <dbReference type="EMBL" id="KAJ6993843.1"/>
    </source>
</evidence>
<dbReference type="Proteomes" id="UP001164929">
    <property type="component" value="Chromosome 6"/>
</dbReference>
<name>A0AAD6VZT3_9ROSI</name>